<dbReference type="GeneID" id="13165306"/>
<dbReference type="InterPro" id="IPR009057">
    <property type="entry name" value="Homeodomain-like_sf"/>
</dbReference>
<dbReference type="KEGG" id="vg:13165306"/>
<dbReference type="RefSeq" id="YP_006488760.1">
    <property type="nucleotide sequence ID" value="NC_018086.1"/>
</dbReference>
<accession>I4DSK9</accession>
<dbReference type="SUPFAM" id="SSF46689">
    <property type="entry name" value="Homeodomain-like"/>
    <property type="match status" value="1"/>
</dbReference>
<protein>
    <submittedName>
        <fullName evidence="1">Transcriptional regulator</fullName>
    </submittedName>
</protein>
<gene>
    <name evidence="1" type="primary">efb33</name>
</gene>
<keyword evidence="2" id="KW-1185">Reference proteome</keyword>
<organism evidence="1 2">
    <name type="scientific">Enterococcus phage BC611</name>
    <dbReference type="NCBI Taxonomy" id="1173135"/>
    <lineage>
        <taxon>Viruses</taxon>
        <taxon>Duplodnaviria</taxon>
        <taxon>Heunggongvirae</taxon>
        <taxon>Uroviricota</taxon>
        <taxon>Caudoviricetes</taxon>
        <taxon>Saphexavirus</taxon>
        <taxon>Saphexavirus BC611</taxon>
    </lineage>
</organism>
<dbReference type="OrthoDB" id="15328at10239"/>
<evidence type="ECO:0000313" key="2">
    <source>
        <dbReference type="Proteomes" id="UP000006172"/>
    </source>
</evidence>
<dbReference type="EMBL" id="AB712291">
    <property type="protein sequence ID" value="BAM20899.1"/>
    <property type="molecule type" value="Genomic_DNA"/>
</dbReference>
<name>I4DSK9_9CAUD</name>
<reference evidence="1 2" key="1">
    <citation type="journal article" date="2012" name="J. Virol.">
        <title>Complete Genome Sequence of Bacteriophage BC-611 Specifically Infecting Enterococcus faecalis Strain NP-10011.</title>
        <authorList>
            <person name="Horiuchi T."/>
            <person name="Sakka M."/>
            <person name="Hayashi A."/>
            <person name="Shimada T."/>
            <person name="Kimura T."/>
            <person name="Sakka K."/>
        </authorList>
    </citation>
    <scope>NUCLEOTIDE SEQUENCE [LARGE SCALE GENOMIC DNA]</scope>
</reference>
<dbReference type="Proteomes" id="UP000006172">
    <property type="component" value="Segment"/>
</dbReference>
<evidence type="ECO:0000313" key="1">
    <source>
        <dbReference type="EMBL" id="BAM20899.1"/>
    </source>
</evidence>
<proteinExistence type="predicted"/>
<sequence>MKLKNYKKPWTQEDIDYLEWFYQNPEEGSIKSVAEFLGRTPESVKTKYYELRRQGLLEYPSSINKKWTEEERQYVLDNYGKIPNKEMARKLGVSTARIVQLNWYHTHKIKVGKALTNSYKRVTIVR</sequence>